<gene>
    <name evidence="2" type="primary">ORF94921</name>
</gene>
<accession>A0A0B7A3B9</accession>
<evidence type="ECO:0000256" key="1">
    <source>
        <dbReference type="SAM" id="MobiDB-lite"/>
    </source>
</evidence>
<feature type="compositionally biased region" description="Basic and acidic residues" evidence="1">
    <location>
        <begin position="72"/>
        <end position="85"/>
    </location>
</feature>
<dbReference type="EMBL" id="HACG01028448">
    <property type="protein sequence ID" value="CEK75313.1"/>
    <property type="molecule type" value="Transcribed_RNA"/>
</dbReference>
<protein>
    <submittedName>
        <fullName evidence="2">Uncharacterized protein</fullName>
    </submittedName>
</protein>
<organism evidence="2">
    <name type="scientific">Arion vulgaris</name>
    <dbReference type="NCBI Taxonomy" id="1028688"/>
    <lineage>
        <taxon>Eukaryota</taxon>
        <taxon>Metazoa</taxon>
        <taxon>Spiralia</taxon>
        <taxon>Lophotrochozoa</taxon>
        <taxon>Mollusca</taxon>
        <taxon>Gastropoda</taxon>
        <taxon>Heterobranchia</taxon>
        <taxon>Euthyneura</taxon>
        <taxon>Panpulmonata</taxon>
        <taxon>Eupulmonata</taxon>
        <taxon>Stylommatophora</taxon>
        <taxon>Helicina</taxon>
        <taxon>Arionoidea</taxon>
        <taxon>Arionidae</taxon>
        <taxon>Arion</taxon>
    </lineage>
</organism>
<feature type="region of interest" description="Disordered" evidence="1">
    <location>
        <begin position="60"/>
        <end position="93"/>
    </location>
</feature>
<name>A0A0B7A3B9_9EUPU</name>
<dbReference type="AlphaFoldDB" id="A0A0B7A3B9"/>
<evidence type="ECO:0000313" key="2">
    <source>
        <dbReference type="EMBL" id="CEK75313.1"/>
    </source>
</evidence>
<sequence length="93" mass="11056">MIHVNTKAYLIRAISWPVLCYQCQTVSLTAANERKIITETRCIRRTARDQIINEKIERRRSYNSEQNNRLNGLEKNERRDDKETFDSPVVNQM</sequence>
<reference evidence="2" key="1">
    <citation type="submission" date="2014-12" db="EMBL/GenBank/DDBJ databases">
        <title>Insight into the proteome of Arion vulgaris.</title>
        <authorList>
            <person name="Aradska J."/>
            <person name="Bulat T."/>
            <person name="Smidak R."/>
            <person name="Sarate P."/>
            <person name="Gangsoo J."/>
            <person name="Sialana F."/>
            <person name="Bilban M."/>
            <person name="Lubec G."/>
        </authorList>
    </citation>
    <scope>NUCLEOTIDE SEQUENCE</scope>
    <source>
        <tissue evidence="2">Skin</tissue>
    </source>
</reference>
<proteinExistence type="predicted"/>